<sequence length="361" mass="37488">RPVSPPPPAPPAAAETSAAAATSAETSAAAETSADATPTATVSSSGADAEPTALVPAEPTATIDRQAVPDAEPTAPVAAAASTPADGTTSGGDEPTAVDGPPVAPEQRKPSAPTSVMPPLSPAGRAAVPPSDGTKPTNMRRNLLIGALVAVLLVGLVLIVPLLTRGDDETPQADPTTAAATSAPASTSAPAVPPPTTGAPSPTPSATPSVDPNALPAGWKLHKDPAGFALPIPDGWVRSQVDGSTVVFNQSNGPGELLVQWTPNPKKDAYADWKSLESDRKSLVNDYQYISIKRCDFWKTCADWEWLETRDGTRIHVRNRGFVTASNRGYALRWEIAEKDWQANLPNFDRIAKGFVPDRKD</sequence>
<name>A0ABS1Y2J0_9ACTN</name>
<evidence type="ECO:0000256" key="2">
    <source>
        <dbReference type="SAM" id="Phobius"/>
    </source>
</evidence>
<dbReference type="GO" id="GO:0004674">
    <property type="term" value="F:protein serine/threonine kinase activity"/>
    <property type="evidence" value="ECO:0007669"/>
    <property type="project" value="UniProtKB-KW"/>
</dbReference>
<feature type="compositionally biased region" description="Low complexity" evidence="1">
    <location>
        <begin position="172"/>
        <end position="190"/>
    </location>
</feature>
<feature type="region of interest" description="Disordered" evidence="1">
    <location>
        <begin position="166"/>
        <end position="218"/>
    </location>
</feature>
<keyword evidence="2" id="KW-0472">Membrane</keyword>
<organism evidence="3 4">
    <name type="scientific">Micromonospora parastrephiae</name>
    <dbReference type="NCBI Taxonomy" id="2806101"/>
    <lineage>
        <taxon>Bacteria</taxon>
        <taxon>Bacillati</taxon>
        <taxon>Actinomycetota</taxon>
        <taxon>Actinomycetes</taxon>
        <taxon>Micromonosporales</taxon>
        <taxon>Micromonosporaceae</taxon>
        <taxon>Micromonospora</taxon>
    </lineage>
</organism>
<accession>A0ABS1Y2J0</accession>
<evidence type="ECO:0000313" key="3">
    <source>
        <dbReference type="EMBL" id="MBM0235728.1"/>
    </source>
</evidence>
<keyword evidence="3" id="KW-0808">Transferase</keyword>
<proteinExistence type="predicted"/>
<reference evidence="3 4" key="1">
    <citation type="submission" date="2021-01" db="EMBL/GenBank/DDBJ databases">
        <title>Draft genome sequence of Micromonospora sp. strain STR1_7.</title>
        <authorList>
            <person name="Karlyshev A."/>
            <person name="Jawad R."/>
        </authorList>
    </citation>
    <scope>NUCLEOTIDE SEQUENCE [LARGE SCALE GENOMIC DNA]</scope>
    <source>
        <strain evidence="3 4">STR1-7</strain>
    </source>
</reference>
<dbReference type="EMBL" id="JAEVHM010000340">
    <property type="protein sequence ID" value="MBM0235728.1"/>
    <property type="molecule type" value="Genomic_DNA"/>
</dbReference>
<feature type="compositionally biased region" description="Pro residues" evidence="1">
    <location>
        <begin position="191"/>
        <end position="205"/>
    </location>
</feature>
<dbReference type="Proteomes" id="UP000601027">
    <property type="component" value="Unassembled WGS sequence"/>
</dbReference>
<keyword evidence="3" id="KW-0723">Serine/threonine-protein kinase</keyword>
<comment type="caution">
    <text evidence="3">The sequence shown here is derived from an EMBL/GenBank/DDBJ whole genome shotgun (WGS) entry which is preliminary data.</text>
</comment>
<feature type="compositionally biased region" description="Pro residues" evidence="1">
    <location>
        <begin position="1"/>
        <end position="11"/>
    </location>
</feature>
<keyword evidence="3" id="KW-0418">Kinase</keyword>
<feature type="transmembrane region" description="Helical" evidence="2">
    <location>
        <begin position="143"/>
        <end position="163"/>
    </location>
</feature>
<feature type="region of interest" description="Disordered" evidence="1">
    <location>
        <begin position="1"/>
        <end position="135"/>
    </location>
</feature>
<evidence type="ECO:0000313" key="4">
    <source>
        <dbReference type="Proteomes" id="UP000601027"/>
    </source>
</evidence>
<keyword evidence="2" id="KW-1133">Transmembrane helix</keyword>
<evidence type="ECO:0000256" key="1">
    <source>
        <dbReference type="SAM" id="MobiDB-lite"/>
    </source>
</evidence>
<feature type="non-terminal residue" evidence="3">
    <location>
        <position position="1"/>
    </location>
</feature>
<protein>
    <submittedName>
        <fullName evidence="3">Serine/threonine protein kinase</fullName>
    </submittedName>
</protein>
<gene>
    <name evidence="3" type="ORF">JNW91_30585</name>
</gene>
<feature type="compositionally biased region" description="Low complexity" evidence="1">
    <location>
        <begin position="68"/>
        <end position="88"/>
    </location>
</feature>
<keyword evidence="2" id="KW-0812">Transmembrane</keyword>
<keyword evidence="4" id="KW-1185">Reference proteome</keyword>
<feature type="compositionally biased region" description="Low complexity" evidence="1">
    <location>
        <begin position="12"/>
        <end position="41"/>
    </location>
</feature>